<dbReference type="EMBL" id="CM035443">
    <property type="protein sequence ID" value="KAH7278945.1"/>
    <property type="molecule type" value="Genomic_DNA"/>
</dbReference>
<evidence type="ECO:0000256" key="7">
    <source>
        <dbReference type="ARBA" id="ARBA00023175"/>
    </source>
</evidence>
<organism evidence="13 14">
    <name type="scientific">Ceratopteris richardii</name>
    <name type="common">Triangle waterfern</name>
    <dbReference type="NCBI Taxonomy" id="49495"/>
    <lineage>
        <taxon>Eukaryota</taxon>
        <taxon>Viridiplantae</taxon>
        <taxon>Streptophyta</taxon>
        <taxon>Embryophyta</taxon>
        <taxon>Tracheophyta</taxon>
        <taxon>Polypodiopsida</taxon>
        <taxon>Polypodiidae</taxon>
        <taxon>Polypodiales</taxon>
        <taxon>Pteridineae</taxon>
        <taxon>Pteridaceae</taxon>
        <taxon>Parkerioideae</taxon>
        <taxon>Ceratopteris</taxon>
    </lineage>
</organism>
<dbReference type="PROSITE" id="PS00411">
    <property type="entry name" value="KINESIN_MOTOR_1"/>
    <property type="match status" value="1"/>
</dbReference>
<dbReference type="SMART" id="SM00129">
    <property type="entry name" value="KISc"/>
    <property type="match status" value="1"/>
</dbReference>
<dbReference type="SUPFAM" id="SSF52540">
    <property type="entry name" value="P-loop containing nucleoside triphosphate hydrolases"/>
    <property type="match status" value="1"/>
</dbReference>
<comment type="similarity">
    <text evidence="1">Belongs to the TRAFAC class myosin-kinesin ATPase superfamily. Kinesin family. KIN-7 subfamily.</text>
</comment>
<evidence type="ECO:0000256" key="4">
    <source>
        <dbReference type="ARBA" id="ARBA00022741"/>
    </source>
</evidence>
<evidence type="ECO:0000256" key="6">
    <source>
        <dbReference type="ARBA" id="ARBA00023054"/>
    </source>
</evidence>
<feature type="region of interest" description="Disordered" evidence="11">
    <location>
        <begin position="1"/>
        <end position="24"/>
    </location>
</feature>
<sequence length="996" mass="110666">MSSRSRPSLQFASKRTHSLNGSIQSNGKLSGLSILSCHSSAVFRSSTPSERSTSPERGHNEYLPRSESSIVSVTSITSDQEAETPISSATGKENVIVTVRFRPLSSRELQRGDKLAWYADGDTLVRSTLCASALYAFDKVFGPATTTRNVYETAAQHVVKGAMEGVNGTVFAYGVTSSGKTHTMHGDKTSPGIIPLAIEDVFKFSQENSERDFLLRVSYLEIYNEIINDLLNPGGHNLRIREDAQGAYVEGLREVVVLSPEQCLSLIMAGEEHRHVGSNNFNLVSSRSHTIFTLTIESGPGKGGGHQGGIIISQLNLIDLAGSESAKTETTGLRRKEGCYINKSLLTLGTVISKLTDGKATHIPYRDSKLTRLLQSSLSGHGRISLICTITPATSSNEETHNTLKFAHRAKQVEIQALPNKIMDEKALIKHYEKEIQRLKHELELLKRRLMEISESREENKEESTNLNPQIEPGHVNIQERLHEEAQVKTALLDRIQRLTKLILVSTRDTASHVVVEGHADRKAHLFGNEEINPAIFISTMESDNLSNTSSIANEKHMDLGYTIIQRRSPSGRKGDDASSLGSTGSPQAHDNFDKNDQAMQPLVGGVVADEMDLLREQVKFLAGEVMFCTNLLKGISDPVQESDDDDAQNLESKDVQNAIIPLEDKEKSTFQNAHIEEMNLESSFGQETRDETAHLRLKLLKKEMEIEKLMIERDQLLEERDAIQATNLTLAEEALYAKDLASAATMESMRLHQEVKELCVQNSKLAEELANAQNISYAHVGLSPDSKEYLRQSCSIRESGMYVLATEASEERTSDDVEGRVMREKQEVAVESLLAGKESDQLDLWHRLDKARKKEFNLENELTELWALVSSFKESPTLNDPIKVNFECIPTPPEVPQVVEPMGCECEYGCTIVSSDLSKEGHHPTGLQTIITQVECEDLEELDLASLDDLCSLHREALDRLCQAKAKVRERLERRQTGCHFVEAAYNLQINGRPS</sequence>
<dbReference type="Gene3D" id="3.40.850.10">
    <property type="entry name" value="Kinesin motor domain"/>
    <property type="match status" value="1"/>
</dbReference>
<keyword evidence="5 8" id="KW-0067">ATP-binding</keyword>
<dbReference type="InterPro" id="IPR036961">
    <property type="entry name" value="Kinesin_motor_dom_sf"/>
</dbReference>
<dbReference type="InterPro" id="IPR027417">
    <property type="entry name" value="P-loop_NTPase"/>
</dbReference>
<evidence type="ECO:0000256" key="1">
    <source>
        <dbReference type="ARBA" id="ARBA00007310"/>
    </source>
</evidence>
<keyword evidence="3 9" id="KW-0493">Microtubule</keyword>
<dbReference type="InterPro" id="IPR019821">
    <property type="entry name" value="Kinesin_motor_CS"/>
</dbReference>
<dbReference type="InterPro" id="IPR027640">
    <property type="entry name" value="Kinesin-like_fam"/>
</dbReference>
<dbReference type="FunFam" id="3.40.850.10:FF:000014">
    <property type="entry name" value="Kinesin-like protein KIN-7G"/>
    <property type="match status" value="1"/>
</dbReference>
<evidence type="ECO:0000256" key="10">
    <source>
        <dbReference type="SAM" id="Coils"/>
    </source>
</evidence>
<evidence type="ECO:0000256" key="8">
    <source>
        <dbReference type="PROSITE-ProRule" id="PRU00283"/>
    </source>
</evidence>
<keyword evidence="14" id="KW-1185">Reference proteome</keyword>
<name>A0A8T2Q5L1_CERRI</name>
<dbReference type="GO" id="GO:0005874">
    <property type="term" value="C:microtubule"/>
    <property type="evidence" value="ECO:0007669"/>
    <property type="project" value="UniProtKB-KW"/>
</dbReference>
<evidence type="ECO:0000256" key="9">
    <source>
        <dbReference type="RuleBase" id="RU000394"/>
    </source>
</evidence>
<dbReference type="GO" id="GO:0008017">
    <property type="term" value="F:microtubule binding"/>
    <property type="evidence" value="ECO:0007669"/>
    <property type="project" value="InterPro"/>
</dbReference>
<feature type="region of interest" description="Disordered" evidence="11">
    <location>
        <begin position="568"/>
        <end position="596"/>
    </location>
</feature>
<dbReference type="OrthoDB" id="3176171at2759"/>
<dbReference type="InterPro" id="IPR001752">
    <property type="entry name" value="Kinesin_motor_dom"/>
</dbReference>
<evidence type="ECO:0000256" key="2">
    <source>
        <dbReference type="ARBA" id="ARBA00022528"/>
    </source>
</evidence>
<dbReference type="PRINTS" id="PR00380">
    <property type="entry name" value="KINESINHEAVY"/>
</dbReference>
<feature type="compositionally biased region" description="Polar residues" evidence="11">
    <location>
        <begin position="580"/>
        <end position="589"/>
    </location>
</feature>
<dbReference type="PANTHER" id="PTHR47968:SF33">
    <property type="entry name" value="KINESIN-LIKE PROTEIN KIN-7C, MITOCHONDRIAL ISOFORM X1"/>
    <property type="match status" value="1"/>
</dbReference>
<feature type="compositionally biased region" description="Basic and acidic residues" evidence="11">
    <location>
        <begin position="53"/>
        <end position="64"/>
    </location>
</feature>
<dbReference type="GO" id="GO:0003777">
    <property type="term" value="F:microtubule motor activity"/>
    <property type="evidence" value="ECO:0007669"/>
    <property type="project" value="InterPro"/>
</dbReference>
<evidence type="ECO:0000256" key="5">
    <source>
        <dbReference type="ARBA" id="ARBA00022840"/>
    </source>
</evidence>
<evidence type="ECO:0000313" key="13">
    <source>
        <dbReference type="EMBL" id="KAH7278945.1"/>
    </source>
</evidence>
<comment type="caution">
    <text evidence="13">The sequence shown here is derived from an EMBL/GenBank/DDBJ whole genome shotgun (WGS) entry which is preliminary data.</text>
</comment>
<dbReference type="PANTHER" id="PTHR47968">
    <property type="entry name" value="CENTROMERE PROTEIN E"/>
    <property type="match status" value="1"/>
</dbReference>
<protein>
    <recommendedName>
        <fullName evidence="9">Kinesin-like protein</fullName>
    </recommendedName>
</protein>
<evidence type="ECO:0000256" key="3">
    <source>
        <dbReference type="ARBA" id="ARBA00022701"/>
    </source>
</evidence>
<dbReference type="GO" id="GO:0007018">
    <property type="term" value="P:microtubule-based movement"/>
    <property type="evidence" value="ECO:0007669"/>
    <property type="project" value="InterPro"/>
</dbReference>
<keyword evidence="2" id="KW-0934">Plastid</keyword>
<feature type="binding site" evidence="8">
    <location>
        <begin position="174"/>
        <end position="181"/>
    </location>
    <ligand>
        <name>ATP</name>
        <dbReference type="ChEBI" id="CHEBI:30616"/>
    </ligand>
</feature>
<feature type="coiled-coil region" evidence="10">
    <location>
        <begin position="700"/>
        <end position="727"/>
    </location>
</feature>
<keyword evidence="6 10" id="KW-0175">Coiled coil</keyword>
<keyword evidence="2" id="KW-0150">Chloroplast</keyword>
<evidence type="ECO:0000259" key="12">
    <source>
        <dbReference type="PROSITE" id="PS50067"/>
    </source>
</evidence>
<feature type="region of interest" description="Disordered" evidence="11">
    <location>
        <begin position="45"/>
        <end position="65"/>
    </location>
</feature>
<keyword evidence="4 8" id="KW-0547">Nucleotide-binding</keyword>
<dbReference type="Pfam" id="PF00225">
    <property type="entry name" value="Kinesin"/>
    <property type="match status" value="1"/>
</dbReference>
<dbReference type="AlphaFoldDB" id="A0A8T2Q5L1"/>
<proteinExistence type="inferred from homology"/>
<accession>A0A8T2Q5L1</accession>
<evidence type="ECO:0000256" key="11">
    <source>
        <dbReference type="SAM" id="MobiDB-lite"/>
    </source>
</evidence>
<dbReference type="PROSITE" id="PS50067">
    <property type="entry name" value="KINESIN_MOTOR_2"/>
    <property type="match status" value="1"/>
</dbReference>
<dbReference type="CDD" id="cd01374">
    <property type="entry name" value="KISc_CENP_E"/>
    <property type="match status" value="1"/>
</dbReference>
<evidence type="ECO:0000313" key="14">
    <source>
        <dbReference type="Proteomes" id="UP000825935"/>
    </source>
</evidence>
<feature type="coiled-coil region" evidence="10">
    <location>
        <begin position="422"/>
        <end position="463"/>
    </location>
</feature>
<reference evidence="13" key="1">
    <citation type="submission" date="2021-08" db="EMBL/GenBank/DDBJ databases">
        <title>WGS assembly of Ceratopteris richardii.</title>
        <authorList>
            <person name="Marchant D.B."/>
            <person name="Chen G."/>
            <person name="Jenkins J."/>
            <person name="Shu S."/>
            <person name="Leebens-Mack J."/>
            <person name="Grimwood J."/>
            <person name="Schmutz J."/>
            <person name="Soltis P."/>
            <person name="Soltis D."/>
            <person name="Chen Z.-H."/>
        </authorList>
    </citation>
    <scope>NUCLEOTIDE SEQUENCE</scope>
    <source>
        <strain evidence="13">Whitten #5841</strain>
        <tissue evidence="13">Leaf</tissue>
    </source>
</reference>
<dbReference type="GO" id="GO:0005524">
    <property type="term" value="F:ATP binding"/>
    <property type="evidence" value="ECO:0007669"/>
    <property type="project" value="UniProtKB-UniRule"/>
</dbReference>
<gene>
    <name evidence="13" type="ORF">KP509_38G065500</name>
</gene>
<feature type="domain" description="Kinesin motor" evidence="12">
    <location>
        <begin position="94"/>
        <end position="413"/>
    </location>
</feature>
<dbReference type="Proteomes" id="UP000825935">
    <property type="component" value="Chromosome 38"/>
</dbReference>
<keyword evidence="7 8" id="KW-0505">Motor protein</keyword>